<dbReference type="Proteomes" id="UP000294737">
    <property type="component" value="Unassembled WGS sequence"/>
</dbReference>
<evidence type="ECO:0000313" key="2">
    <source>
        <dbReference type="Proteomes" id="UP000294737"/>
    </source>
</evidence>
<dbReference type="EMBL" id="SNWF01000005">
    <property type="protein sequence ID" value="TDN89729.1"/>
    <property type="molecule type" value="Genomic_DNA"/>
</dbReference>
<reference evidence="1 2" key="1">
    <citation type="submission" date="2019-03" db="EMBL/GenBank/DDBJ databases">
        <title>Genomic Encyclopedia of Type Strains, Phase IV (KMG-IV): sequencing the most valuable type-strain genomes for metagenomic binning, comparative biology and taxonomic classification.</title>
        <authorList>
            <person name="Goeker M."/>
        </authorList>
    </citation>
    <scope>NUCLEOTIDE SEQUENCE [LARGE SCALE GENOMIC DNA]</scope>
    <source>
        <strain evidence="1 2">DSM 18555</strain>
    </source>
</reference>
<gene>
    <name evidence="1" type="ORF">EV677_1789</name>
</gene>
<comment type="caution">
    <text evidence="1">The sequence shown here is derived from an EMBL/GenBank/DDBJ whole genome shotgun (WGS) entry which is preliminary data.</text>
</comment>
<sequence length="111" mass="11927">MTNRCNIFGMAGSVLLAGNGRRMPMPAFATNTSIGPAGLPEGSREEWMLAIEDCLEMKPHFRDHKGWDTEVSKMITVCHASLNKSGVAAMNDCLVQQYGVAPAPTEGSGTR</sequence>
<name>A0A4R6G5F0_9BURK</name>
<proteinExistence type="predicted"/>
<dbReference type="AlphaFoldDB" id="A0A4R6G5F0"/>
<accession>A0A4R6G5F0</accession>
<keyword evidence="2" id="KW-1185">Reference proteome</keyword>
<protein>
    <submittedName>
        <fullName evidence="1">Uncharacterized protein</fullName>
    </submittedName>
</protein>
<evidence type="ECO:0000313" key="1">
    <source>
        <dbReference type="EMBL" id="TDN89729.1"/>
    </source>
</evidence>
<organism evidence="1 2">
    <name type="scientific">Herminiimonas fonticola</name>
    <dbReference type="NCBI Taxonomy" id="303380"/>
    <lineage>
        <taxon>Bacteria</taxon>
        <taxon>Pseudomonadati</taxon>
        <taxon>Pseudomonadota</taxon>
        <taxon>Betaproteobacteria</taxon>
        <taxon>Burkholderiales</taxon>
        <taxon>Oxalobacteraceae</taxon>
        <taxon>Herminiimonas</taxon>
    </lineage>
</organism>